<accession>A0A9N8ELU9</accession>
<reference evidence="1" key="1">
    <citation type="submission" date="2020-06" db="EMBL/GenBank/DDBJ databases">
        <authorList>
            <consortium name="Plant Systems Biology data submission"/>
        </authorList>
    </citation>
    <scope>NUCLEOTIDE SEQUENCE</scope>
    <source>
        <strain evidence="1">D6</strain>
    </source>
</reference>
<comment type="caution">
    <text evidence="1">The sequence shown here is derived from an EMBL/GenBank/DDBJ whole genome shotgun (WGS) entry which is preliminary data.</text>
</comment>
<dbReference type="Proteomes" id="UP001153069">
    <property type="component" value="Unassembled WGS sequence"/>
</dbReference>
<dbReference type="AlphaFoldDB" id="A0A9N8ELU9"/>
<proteinExistence type="predicted"/>
<name>A0A9N8ELU9_9STRA</name>
<organism evidence="1 2">
    <name type="scientific">Seminavis robusta</name>
    <dbReference type="NCBI Taxonomy" id="568900"/>
    <lineage>
        <taxon>Eukaryota</taxon>
        <taxon>Sar</taxon>
        <taxon>Stramenopiles</taxon>
        <taxon>Ochrophyta</taxon>
        <taxon>Bacillariophyta</taxon>
        <taxon>Bacillariophyceae</taxon>
        <taxon>Bacillariophycidae</taxon>
        <taxon>Naviculales</taxon>
        <taxon>Naviculaceae</taxon>
        <taxon>Seminavis</taxon>
    </lineage>
</organism>
<sequence length="211" mass="23693">MEEATDHKPMSAASFGFAKLLLEGYQISVETDEPCMDPGPGDEANPTPYEWKVETKDGDTIKKGEHQWTPEAMEWFKNHFLMESAGFDLVLVTKKPLPKLKGNGRSAAGEGEGDLVIGNGVYITQVDDPYEHAYGLVELKTDEYKVKPGQSVLELASLSTTSRFGRNFALLATDCKHKWQLYYFKDLKTILRREYLHITAMVESAGKTSRH</sequence>
<protein>
    <submittedName>
        <fullName evidence="1">Uncharacterized protein</fullName>
    </submittedName>
</protein>
<dbReference type="EMBL" id="CAICTM010001434">
    <property type="protein sequence ID" value="CAB9523596.1"/>
    <property type="molecule type" value="Genomic_DNA"/>
</dbReference>
<evidence type="ECO:0000313" key="1">
    <source>
        <dbReference type="EMBL" id="CAB9523596.1"/>
    </source>
</evidence>
<gene>
    <name evidence="1" type="ORF">SEMRO_1436_G272410.1</name>
</gene>
<keyword evidence="2" id="KW-1185">Reference proteome</keyword>
<evidence type="ECO:0000313" key="2">
    <source>
        <dbReference type="Proteomes" id="UP001153069"/>
    </source>
</evidence>